<keyword evidence="2" id="KW-0472">Membrane</keyword>
<keyword evidence="5" id="KW-1185">Reference proteome</keyword>
<organism evidence="4 5">
    <name type="scientific">Pseudonocardia oceani</name>
    <dbReference type="NCBI Taxonomy" id="2792013"/>
    <lineage>
        <taxon>Bacteria</taxon>
        <taxon>Bacillati</taxon>
        <taxon>Actinomycetota</taxon>
        <taxon>Actinomycetes</taxon>
        <taxon>Pseudonocardiales</taxon>
        <taxon>Pseudonocardiaceae</taxon>
        <taxon>Pseudonocardia</taxon>
    </lineage>
</organism>
<evidence type="ECO:0000256" key="1">
    <source>
        <dbReference type="ARBA" id="ARBA00004370"/>
    </source>
</evidence>
<dbReference type="EMBL" id="JADQDF010000001">
    <property type="protein sequence ID" value="MBW0126430.1"/>
    <property type="molecule type" value="Genomic_DNA"/>
</dbReference>
<dbReference type="PANTHER" id="PTHR37042">
    <property type="entry name" value="OUTER MEMBRANE PROTEIN RV1973"/>
    <property type="match status" value="1"/>
</dbReference>
<dbReference type="Proteomes" id="UP000694300">
    <property type="component" value="Unassembled WGS sequence"/>
</dbReference>
<evidence type="ECO:0008006" key="6">
    <source>
        <dbReference type="Google" id="ProtNLM"/>
    </source>
</evidence>
<reference evidence="4 5" key="1">
    <citation type="submission" date="2020-11" db="EMBL/GenBank/DDBJ databases">
        <title>Pseudonocardia abyssalis sp. nov. and Pseudonocardia oceani sp. nov., description and phylogenomic analysis of two novel actinomycetes isolated from the deep Southern Ocean.</title>
        <authorList>
            <person name="Parra J."/>
        </authorList>
    </citation>
    <scope>NUCLEOTIDE SEQUENCE [LARGE SCALE GENOMIC DNA]</scope>
    <source>
        <strain evidence="5">KRD185</strain>
    </source>
</reference>
<proteinExistence type="predicted"/>
<sequence>MRTTVVATVVGLLGLGAAAAMAAQADELRGPAANTALVDQESTARLLGDVNAAVERTYGYAFDSLDADERAAQDSVVGAFADRFREEFVTVRELAPAQQATVTATVRESAVQSLRGSRAEVLVFVDQTIRNLELPEGAASGARLVVTAELVDGRWRLADVLSR</sequence>
<evidence type="ECO:0000313" key="5">
    <source>
        <dbReference type="Proteomes" id="UP000694300"/>
    </source>
</evidence>
<dbReference type="PANTHER" id="PTHR37042:SF4">
    <property type="entry name" value="OUTER MEMBRANE PROTEIN RV1973"/>
    <property type="match status" value="1"/>
</dbReference>
<gene>
    <name evidence="4" type="ORF">I4I82_01795</name>
</gene>
<evidence type="ECO:0000313" key="4">
    <source>
        <dbReference type="EMBL" id="MBW0126430.1"/>
    </source>
</evidence>
<accession>A0ABS6U2I6</accession>
<dbReference type="RefSeq" id="WP_218595007.1">
    <property type="nucleotide sequence ID" value="NZ_JADQDF010000001.1"/>
</dbReference>
<name>A0ABS6U2I6_9PSEU</name>
<evidence type="ECO:0000256" key="3">
    <source>
        <dbReference type="SAM" id="SignalP"/>
    </source>
</evidence>
<comment type="caution">
    <text evidence="4">The sequence shown here is derived from an EMBL/GenBank/DDBJ whole genome shotgun (WGS) entry which is preliminary data.</text>
</comment>
<protein>
    <recommendedName>
        <fullName evidence="6">Mce-associated membrane protein</fullName>
    </recommendedName>
</protein>
<keyword evidence="3" id="KW-0732">Signal</keyword>
<evidence type="ECO:0000256" key="2">
    <source>
        <dbReference type="ARBA" id="ARBA00023136"/>
    </source>
</evidence>
<comment type="subcellular location">
    <subcellularLocation>
        <location evidence="1">Membrane</location>
    </subcellularLocation>
</comment>
<feature type="signal peptide" evidence="3">
    <location>
        <begin position="1"/>
        <end position="22"/>
    </location>
</feature>
<feature type="chain" id="PRO_5045366995" description="Mce-associated membrane protein" evidence="3">
    <location>
        <begin position="23"/>
        <end position="163"/>
    </location>
</feature>